<proteinExistence type="inferred from homology"/>
<feature type="region of interest" description="Disordered" evidence="3">
    <location>
        <begin position="705"/>
        <end position="782"/>
    </location>
</feature>
<feature type="region of interest" description="Disordered" evidence="3">
    <location>
        <begin position="1000"/>
        <end position="1029"/>
    </location>
</feature>
<feature type="region of interest" description="Disordered" evidence="3">
    <location>
        <begin position="297"/>
        <end position="437"/>
    </location>
</feature>
<dbReference type="CDD" id="cd20539">
    <property type="entry name" value="CYCLIN_CCNT_rpt2"/>
    <property type="match status" value="1"/>
</dbReference>
<evidence type="ECO:0000256" key="3">
    <source>
        <dbReference type="SAM" id="MobiDB-lite"/>
    </source>
</evidence>
<dbReference type="PANTHER" id="PTHR10026">
    <property type="entry name" value="CYCLIN"/>
    <property type="match status" value="1"/>
</dbReference>
<evidence type="ECO:0000256" key="2">
    <source>
        <dbReference type="RuleBase" id="RU000383"/>
    </source>
</evidence>
<feature type="region of interest" description="Disordered" evidence="3">
    <location>
        <begin position="901"/>
        <end position="980"/>
    </location>
</feature>
<dbReference type="Pfam" id="PF21797">
    <property type="entry name" value="CycT2-like_C"/>
    <property type="match status" value="1"/>
</dbReference>
<feature type="compositionally biased region" description="Basic and acidic residues" evidence="3">
    <location>
        <begin position="1091"/>
        <end position="1111"/>
    </location>
</feature>
<feature type="compositionally biased region" description="Low complexity" evidence="3">
    <location>
        <begin position="761"/>
        <end position="774"/>
    </location>
</feature>
<feature type="compositionally biased region" description="Polar residues" evidence="3">
    <location>
        <begin position="1068"/>
        <end position="1080"/>
    </location>
</feature>
<feature type="compositionally biased region" description="Basic residues" evidence="3">
    <location>
        <begin position="350"/>
        <end position="364"/>
    </location>
</feature>
<dbReference type="RefSeq" id="XP_011201962.2">
    <property type="nucleotide sequence ID" value="XM_011203660.4"/>
</dbReference>
<sequence length="1238" mass="136093">MSSGGASAGPGPSDKDKDSHWYFSAEQLSNSPSRRQGIDPDAELSYRQMTAYLIQEMGQRLQVSQLCINTAIVYMHRFYAFHSFTHFHRNNIAAASLFLAAKVEEQPRKLEHVIKAANKCLGQSTSSTADAYYIEQAQELVFNENVLLQTLGFDVAIDHPHTHVVKTCHLVKACKDLAQTSYFLASNSLHLTSMCLQYKPTVVACFCIYLACKWSRWEIPQSTEGKHWFHYVDKTVTMDLLKQLTEEFIAIYEKSPSRLKSKLNSIKALAQNASNRVINKEKKGAAEEWKMGDMMKMYAHDGGGSSNSSNSNQPYATTSLSGDSSQQSSALLPPPPPQPQLSRKGDLHSSQHRSHHNSTSHHSKINFPPTDVLDHKSSHKQPPFSGVVSRPRDHSQSSQGHQQAMVPGNSSRSGLPSSSGRSLSSIPGQSVPRQTLQGHQLDVNYHKSRDKSNIVGSYPHNASSQSHAGHKVSQKQDPNRVIQKEQAAGKMPEPGKGASNSSSSSSNKLFPPTSSMATMPQYGSNPSQLQSKLDMGQDMSRNIMHGQRSYGVNNGSGNVPILGSYQPPHVRQSSNSASNNGKHDLSKPASVHLQQHGKQPTIPTESVYNAGTHVDQQTAAHVQSHPNAGYMIPRPPEGSHNEEANSTQLPSVHAMLQQPTNANQTKTSMFSPDWSQQQQQQQTQLMSSNTYVNNNMSTAAVGDAYNYKMPSSKEGGEREKNDRDRMDANATAPKKDRNRGAHPGMDITSSMLMGVRPNTSQTQFHQQLQQQQQQPSLKISMPKKSDSSIIGELTGMTAGIKRPNEGAYKQEEEQNKIRKLDTQPTLSSYNESKTGDSNKLHVVNGIETNPDMVRSLLKESLCPSNALLKTEQLGALSLQPPAELFEPSVVSSAPDVTVASAETSLKSTSQSSGTEPSSMEINDGGSNKAEKKKKKDKHKHKEKDKSKDREERKKHKKDKDKHKERDRSELESAGHVKIKISKDKIEGTAECLKIKIPKERIISDVNNSTSSANNSSTDSGSNMHPAPALKIKISKDKLENYATDSSTHTTLQQAQALTQTAAGFYSSFVTPNNATTTTSHSSSGGSSSSGKKKDRDRDKDREREKDKKRASNEGIKSNGSGSFHSAMMLQGGTGGSLLSHPPPTAVVTPKSQNVNKMQLLSNNMNQLFGESNDDDDDDDDYDDNQSVNQKNYKDYHKNRVNNTDSSFAYASTSNNSAGSVRKNTDYGQKYSQSHHMQR</sequence>
<feature type="compositionally biased region" description="Low complexity" evidence="3">
    <location>
        <begin position="1003"/>
        <end position="1022"/>
    </location>
</feature>
<dbReference type="Pfam" id="PF00134">
    <property type="entry name" value="Cyclin_N"/>
    <property type="match status" value="1"/>
</dbReference>
<evidence type="ECO:0000256" key="1">
    <source>
        <dbReference type="ARBA" id="ARBA00023127"/>
    </source>
</evidence>
<dbReference type="SMART" id="SM00385">
    <property type="entry name" value="CYCLIN"/>
    <property type="match status" value="2"/>
</dbReference>
<dbReference type="SUPFAM" id="SSF47954">
    <property type="entry name" value="Cyclin-like"/>
    <property type="match status" value="2"/>
</dbReference>
<dbReference type="RefSeq" id="XP_019845458.1">
    <property type="nucleotide sequence ID" value="XM_019989899.2"/>
</dbReference>
<feature type="compositionally biased region" description="Low complexity" evidence="3">
    <location>
        <begin position="410"/>
        <end position="425"/>
    </location>
</feature>
<evidence type="ECO:0000313" key="5">
    <source>
        <dbReference type="RefSeq" id="XP_019845458.1"/>
    </source>
</evidence>
<dbReference type="InterPro" id="IPR006671">
    <property type="entry name" value="Cyclin_N"/>
</dbReference>
<dbReference type="InterPro" id="IPR036915">
    <property type="entry name" value="Cyclin-like_sf"/>
</dbReference>
<feature type="region of interest" description="Disordered" evidence="3">
    <location>
        <begin position="1068"/>
        <end position="1238"/>
    </location>
</feature>
<dbReference type="OrthoDB" id="25002at2759"/>
<dbReference type="InterPro" id="IPR043198">
    <property type="entry name" value="Cyclin/Ssn8"/>
</dbReference>
<evidence type="ECO:0000259" key="4">
    <source>
        <dbReference type="SMART" id="SM00385"/>
    </source>
</evidence>
<feature type="region of interest" description="Disordered" evidence="3">
    <location>
        <begin position="664"/>
        <end position="685"/>
    </location>
</feature>
<reference evidence="5" key="1">
    <citation type="submission" date="2022-04" db="UniProtKB">
        <authorList>
            <consortium name="RefSeq"/>
        </authorList>
    </citation>
    <scope>IDENTIFICATION</scope>
    <source>
        <strain evidence="5">Punador</strain>
    </source>
</reference>
<feature type="compositionally biased region" description="Basic and acidic residues" evidence="3">
    <location>
        <begin position="714"/>
        <end position="739"/>
    </location>
</feature>
<feature type="compositionally biased region" description="Polar residues" evidence="3">
    <location>
        <begin position="1149"/>
        <end position="1169"/>
    </location>
</feature>
<feature type="compositionally biased region" description="Polar residues" evidence="3">
    <location>
        <begin position="1114"/>
        <end position="1123"/>
    </location>
</feature>
<feature type="compositionally biased region" description="Low complexity" evidence="3">
    <location>
        <begin position="907"/>
        <end position="918"/>
    </location>
</feature>
<accession>A0A6J0RGL4</accession>
<feature type="region of interest" description="Disordered" evidence="3">
    <location>
        <begin position="451"/>
        <end position="532"/>
    </location>
</feature>
<feature type="region of interest" description="Disordered" evidence="3">
    <location>
        <begin position="1"/>
        <end position="39"/>
    </location>
</feature>
<feature type="compositionally biased region" description="Acidic residues" evidence="3">
    <location>
        <begin position="1171"/>
        <end position="1183"/>
    </location>
</feature>
<dbReference type="Gene3D" id="1.10.472.10">
    <property type="entry name" value="Cyclin-like"/>
    <property type="match status" value="2"/>
</dbReference>
<feature type="compositionally biased region" description="Polar residues" evidence="3">
    <location>
        <begin position="1200"/>
        <end position="1218"/>
    </location>
</feature>
<dbReference type="CDD" id="cd20538">
    <property type="entry name" value="CYCLIN_CCNT_rpt1"/>
    <property type="match status" value="1"/>
</dbReference>
<feature type="compositionally biased region" description="Polar residues" evidence="3">
    <location>
        <begin position="512"/>
        <end position="531"/>
    </location>
</feature>
<feature type="region of interest" description="Disordered" evidence="3">
    <location>
        <begin position="546"/>
        <end position="589"/>
    </location>
</feature>
<feature type="domain" description="Cyclin-like" evidence="4">
    <location>
        <begin position="162"/>
        <end position="250"/>
    </location>
</feature>
<feature type="compositionally biased region" description="Basic residues" evidence="3">
    <location>
        <begin position="930"/>
        <end position="942"/>
    </location>
</feature>
<protein>
    <submittedName>
        <fullName evidence="5">cyclin-T isoform X1</fullName>
    </submittedName>
</protein>
<feature type="compositionally biased region" description="Polar residues" evidence="3">
    <location>
        <begin position="426"/>
        <end position="437"/>
    </location>
</feature>
<feature type="compositionally biased region" description="Low complexity" evidence="3">
    <location>
        <begin position="1"/>
        <end position="12"/>
    </location>
</feature>
<feature type="compositionally biased region" description="Polar residues" evidence="3">
    <location>
        <begin position="571"/>
        <end position="580"/>
    </location>
</feature>
<keyword evidence="1 2" id="KW-0195">Cyclin</keyword>
<feature type="compositionally biased region" description="Low complexity" evidence="3">
    <location>
        <begin position="319"/>
        <end position="331"/>
    </location>
</feature>
<feature type="compositionally biased region" description="Polar residues" evidence="3">
    <location>
        <begin position="664"/>
        <end position="675"/>
    </location>
</feature>
<feature type="compositionally biased region" description="Polar residues" evidence="3">
    <location>
        <begin position="1225"/>
        <end position="1238"/>
    </location>
</feature>
<comment type="similarity">
    <text evidence="2">Belongs to the cyclin family.</text>
</comment>
<dbReference type="InterPro" id="IPR013763">
    <property type="entry name" value="Cyclin-like_dom"/>
</dbReference>
<organism evidence="5">
    <name type="scientific">Bactrocera dorsalis</name>
    <name type="common">Oriental fruit fly</name>
    <name type="synonym">Dacus dorsalis</name>
    <dbReference type="NCBI Taxonomy" id="27457"/>
    <lineage>
        <taxon>Eukaryota</taxon>
        <taxon>Metazoa</taxon>
        <taxon>Ecdysozoa</taxon>
        <taxon>Arthropoda</taxon>
        <taxon>Hexapoda</taxon>
        <taxon>Insecta</taxon>
        <taxon>Pterygota</taxon>
        <taxon>Neoptera</taxon>
        <taxon>Endopterygota</taxon>
        <taxon>Diptera</taxon>
        <taxon>Brachycera</taxon>
        <taxon>Muscomorpha</taxon>
        <taxon>Tephritoidea</taxon>
        <taxon>Tephritidae</taxon>
        <taxon>Bactrocera</taxon>
        <taxon>Bactrocera</taxon>
    </lineage>
</organism>
<feature type="domain" description="Cyclin-like" evidence="4">
    <location>
        <begin position="52"/>
        <end position="149"/>
    </location>
</feature>
<name>A0A6J0RGL4_BACDO</name>
<feature type="compositionally biased region" description="Basic and acidic residues" evidence="3">
    <location>
        <begin position="961"/>
        <end position="980"/>
    </location>
</feature>
<gene>
    <name evidence="5" type="primary">LOC105225269</name>
</gene>